<dbReference type="Pfam" id="PF12796">
    <property type="entry name" value="Ank_2"/>
    <property type="match status" value="2"/>
</dbReference>
<feature type="signal peptide" evidence="4">
    <location>
        <begin position="1"/>
        <end position="21"/>
    </location>
</feature>
<dbReference type="InterPro" id="IPR036770">
    <property type="entry name" value="Ankyrin_rpt-contain_sf"/>
</dbReference>
<evidence type="ECO:0000313" key="6">
    <source>
        <dbReference type="Proteomes" id="UP001333110"/>
    </source>
</evidence>
<evidence type="ECO:0000256" key="1">
    <source>
        <dbReference type="ARBA" id="ARBA00022737"/>
    </source>
</evidence>
<feature type="repeat" description="ANK" evidence="3">
    <location>
        <begin position="446"/>
        <end position="478"/>
    </location>
</feature>
<feature type="repeat" description="ANK" evidence="3">
    <location>
        <begin position="158"/>
        <end position="186"/>
    </location>
</feature>
<dbReference type="Proteomes" id="UP001333110">
    <property type="component" value="Unassembled WGS sequence"/>
</dbReference>
<gene>
    <name evidence="5" type="ORF">QYF61_022268</name>
</gene>
<feature type="chain" id="PRO_5042911963" description="Ankyrin repeat domain-containing protein 29" evidence="4">
    <location>
        <begin position="22"/>
        <end position="603"/>
    </location>
</feature>
<dbReference type="SMART" id="SM00248">
    <property type="entry name" value="ANK"/>
    <property type="match status" value="8"/>
</dbReference>
<keyword evidence="4" id="KW-0732">Signal</keyword>
<dbReference type="AlphaFoldDB" id="A0AAN7NP26"/>
<feature type="repeat" description="ANK" evidence="3">
    <location>
        <begin position="479"/>
        <end position="511"/>
    </location>
</feature>
<dbReference type="PROSITE" id="PS50088">
    <property type="entry name" value="ANK_REPEAT"/>
    <property type="match status" value="6"/>
</dbReference>
<organism evidence="5 6">
    <name type="scientific">Mycteria americana</name>
    <name type="common">Wood stork</name>
    <dbReference type="NCBI Taxonomy" id="33587"/>
    <lineage>
        <taxon>Eukaryota</taxon>
        <taxon>Metazoa</taxon>
        <taxon>Chordata</taxon>
        <taxon>Craniata</taxon>
        <taxon>Vertebrata</taxon>
        <taxon>Euteleostomi</taxon>
        <taxon>Archelosauria</taxon>
        <taxon>Archosauria</taxon>
        <taxon>Dinosauria</taxon>
        <taxon>Saurischia</taxon>
        <taxon>Theropoda</taxon>
        <taxon>Coelurosauria</taxon>
        <taxon>Aves</taxon>
        <taxon>Neognathae</taxon>
        <taxon>Neoaves</taxon>
        <taxon>Aequornithes</taxon>
        <taxon>Ciconiiformes</taxon>
        <taxon>Ciconiidae</taxon>
        <taxon>Mycteria</taxon>
    </lineage>
</organism>
<evidence type="ECO:0000313" key="5">
    <source>
        <dbReference type="EMBL" id="KAK4827874.1"/>
    </source>
</evidence>
<keyword evidence="2 3" id="KW-0040">ANK repeat</keyword>
<evidence type="ECO:0000256" key="4">
    <source>
        <dbReference type="SAM" id="SignalP"/>
    </source>
</evidence>
<dbReference type="Gene3D" id="1.25.40.20">
    <property type="entry name" value="Ankyrin repeat-containing domain"/>
    <property type="match status" value="2"/>
</dbReference>
<reference evidence="5 6" key="1">
    <citation type="journal article" date="2023" name="J. Hered.">
        <title>Chromosome-level genome of the wood stork (Mycteria americana) provides insight into avian chromosome evolution.</title>
        <authorList>
            <person name="Flamio R. Jr."/>
            <person name="Ramstad K.M."/>
        </authorList>
    </citation>
    <scope>NUCLEOTIDE SEQUENCE [LARGE SCALE GENOMIC DNA]</scope>
    <source>
        <strain evidence="5">JAX WOST 10</strain>
    </source>
</reference>
<dbReference type="PANTHER" id="PTHR24171:SF9">
    <property type="entry name" value="ANKYRIN REPEAT DOMAIN-CONTAINING PROTEIN 39"/>
    <property type="match status" value="1"/>
</dbReference>
<evidence type="ECO:0000256" key="3">
    <source>
        <dbReference type="PROSITE-ProRule" id="PRU00023"/>
    </source>
</evidence>
<name>A0AAN7NP26_MYCAM</name>
<protein>
    <recommendedName>
        <fullName evidence="7">Ankyrin repeat domain-containing protein 29</fullName>
    </recommendedName>
</protein>
<accession>A0AAN7NP26</accession>
<feature type="repeat" description="ANK" evidence="3">
    <location>
        <begin position="92"/>
        <end position="124"/>
    </location>
</feature>
<feature type="repeat" description="ANK" evidence="3">
    <location>
        <begin position="125"/>
        <end position="157"/>
    </location>
</feature>
<sequence>MHDQCLRTALFLLSWYPTVTCLFSADSKSKKETPLANAAFWAARKGNLALLQLLLNSGRVDVDCKDSVCAQCTYTHSTDFASLSIARCAEGLGTTALMVASYYGHIDCVRELVLQGADINLQRESGATSLFFAAQQGHNDVVKFLFEFGASTEFKNKDGGTALLAACQYGHAKVVETLLKHGANIHDQLYENAAFTESQNRIGWKRPLRSSSPTVNLTLPRPPLNHVPKHLIPTSFKYLQGWRLHHFPGQPGPMLDNPFSEEKFPNIQSKPPLVQLEAISSHPIICYLGEETNPHLATPSFQAKQPQLPQPLPISLVLQTLHQLRCPSLDTPQHLNVPLVVRGPKLNTAFESLPTLKQINTLTKLGVICKLTEGALDPLVQIIDKDIKQNWSQHRALGDTACDRPPTGFNSIHHHSLGPAIQPVLYPVKSTPVQAMSSQFLQENADGASAIFLAAQGGYLDVIRLLLSSGAKVNQPRQDGTAPLWIASQMGHSEVVRVMLLRGAERDAARDDGTTALLKAAIKGYNNVIEELLKFSPTLGLLKNGTSALHAAVLSGNARTVALLLEAGADPCLRNKANELPAELTKNERILRLLRTKEKQRKS</sequence>
<evidence type="ECO:0000256" key="2">
    <source>
        <dbReference type="ARBA" id="ARBA00023043"/>
    </source>
</evidence>
<dbReference type="InterPro" id="IPR002110">
    <property type="entry name" value="Ankyrin_rpt"/>
</dbReference>
<keyword evidence="6" id="KW-1185">Reference proteome</keyword>
<keyword evidence="1" id="KW-0677">Repeat</keyword>
<dbReference type="PROSITE" id="PS50297">
    <property type="entry name" value="ANK_REP_REGION"/>
    <property type="match status" value="6"/>
</dbReference>
<feature type="repeat" description="ANK" evidence="3">
    <location>
        <begin position="544"/>
        <end position="576"/>
    </location>
</feature>
<comment type="caution">
    <text evidence="5">The sequence shown here is derived from an EMBL/GenBank/DDBJ whole genome shotgun (WGS) entry which is preliminary data.</text>
</comment>
<dbReference type="EMBL" id="JAUNZN010000002">
    <property type="protein sequence ID" value="KAK4827874.1"/>
    <property type="molecule type" value="Genomic_DNA"/>
</dbReference>
<dbReference type="PRINTS" id="PR01415">
    <property type="entry name" value="ANKYRIN"/>
</dbReference>
<dbReference type="Pfam" id="PF00023">
    <property type="entry name" value="Ank"/>
    <property type="match status" value="2"/>
</dbReference>
<proteinExistence type="predicted"/>
<dbReference type="PANTHER" id="PTHR24171">
    <property type="entry name" value="ANKYRIN REPEAT DOMAIN-CONTAINING PROTEIN 39-RELATED"/>
    <property type="match status" value="1"/>
</dbReference>
<dbReference type="SUPFAM" id="SSF48403">
    <property type="entry name" value="Ankyrin repeat"/>
    <property type="match status" value="2"/>
</dbReference>
<evidence type="ECO:0008006" key="7">
    <source>
        <dbReference type="Google" id="ProtNLM"/>
    </source>
</evidence>